<keyword evidence="1" id="KW-1185">Reference proteome</keyword>
<evidence type="ECO:0000313" key="2">
    <source>
        <dbReference type="RefSeq" id="XP_073796826.1"/>
    </source>
</evidence>
<name>A0AC58IRF9_DANRE</name>
<evidence type="ECO:0000313" key="1">
    <source>
        <dbReference type="Proteomes" id="UP000000437"/>
    </source>
</evidence>
<protein>
    <submittedName>
        <fullName evidence="2">MAP7 domain-containing protein 2 isoform X1</fullName>
    </submittedName>
</protein>
<accession>A0AC58IRF9</accession>
<reference evidence="2" key="1">
    <citation type="submission" date="2025-08" db="UniProtKB">
        <authorList>
            <consortium name="RefSeq"/>
        </authorList>
    </citation>
    <scope>IDENTIFICATION</scope>
    <source>
        <strain evidence="2">Tuebingen</strain>
        <tissue evidence="2">Fibroblasts and whole tissue</tissue>
    </source>
</reference>
<organism evidence="1 2">
    <name type="scientific">Danio rerio</name>
    <name type="common">Zebrafish</name>
    <name type="synonym">Brachydanio rerio</name>
    <dbReference type="NCBI Taxonomy" id="7955"/>
    <lineage>
        <taxon>Eukaryota</taxon>
        <taxon>Metazoa</taxon>
        <taxon>Chordata</taxon>
        <taxon>Craniata</taxon>
        <taxon>Vertebrata</taxon>
        <taxon>Euteleostomi</taxon>
        <taxon>Actinopterygii</taxon>
        <taxon>Neopterygii</taxon>
        <taxon>Teleostei</taxon>
        <taxon>Ostariophysi</taxon>
        <taxon>Cypriniformes</taxon>
        <taxon>Danionidae</taxon>
        <taxon>Danioninae</taxon>
        <taxon>Danio</taxon>
    </lineage>
</organism>
<dbReference type="RefSeq" id="XP_073796826.1">
    <property type="nucleotide sequence ID" value="XM_073940725.1"/>
</dbReference>
<dbReference type="Proteomes" id="UP000000437">
    <property type="component" value="Chromosome 24"/>
</dbReference>
<proteinExistence type="predicted"/>
<gene>
    <name evidence="2" type="primary">map7d2b</name>
</gene>
<sequence>MATVVENLIDGGSKKDRIRQAKERREEKDKSQALRERALWEKEQRAQQQYERSVVERGRRLEEQRHKEMLRRSAVEEKRRQRVEDEKTHSHLGGERERYKESVTESERGKAHVIGFARILGARAGGERERRRGEVLAMEQPASSPSARRRSESSVRESLFFPVLERNEQERLEALMRRSTNRNLQADQRPKRWTWCGPPGACEGDSKIAPPCPPASASLANEHAALTPASKSKNVQDFMILPDSPDSLLSRHLSSSSATLPNMTEKASSSPHRSPYRASPSRAERKKVSASFCGPLDDSRGAATTPKTPQTEKPEKSIAQTLADSTMKKLESPTTPTRSSSSTRKNPSTPKRSKSCKSRIQSPASPGQFPSSPMRHRATTPSAENRIRDGEEKISEGSKGYSTLERKSSRTERMPKSTSKEFGHNAESPVTPTGKAGTTDAEEASRLLAERRRLARVLKEQEEKQRLEDERLRVEELQRQQEEERQRQEEENRLAEEKRLRQEEQRCQREMEDRHQKEQRWKELQDDLERQREEAVQRVHREAERKRQERELLKIQEEQERLQRKKRIEEIMKRTRKPDGEKKEEAQMEVPSPISVSQSISPSPLETEGIRVINSPPKTASESPVICLEPLEAKSSLADDLSDGVQSMDVSPVSRDELVPEFSPISEISQNSMSSALGDILVLTRQVSHPKVSAAPAFGDCNKNLIQDCSSAAIDSSLFQSLRPASDKLNI</sequence>